<feature type="region of interest" description="Disordered" evidence="1">
    <location>
        <begin position="1"/>
        <end position="55"/>
    </location>
</feature>
<keyword evidence="3" id="KW-1185">Reference proteome</keyword>
<evidence type="ECO:0000313" key="3">
    <source>
        <dbReference type="Proteomes" id="UP000265520"/>
    </source>
</evidence>
<evidence type="ECO:0000313" key="2">
    <source>
        <dbReference type="EMBL" id="MCI83119.1"/>
    </source>
</evidence>
<accession>A0A392V777</accession>
<dbReference type="AlphaFoldDB" id="A0A392V777"/>
<organism evidence="2 3">
    <name type="scientific">Trifolium medium</name>
    <dbReference type="NCBI Taxonomy" id="97028"/>
    <lineage>
        <taxon>Eukaryota</taxon>
        <taxon>Viridiplantae</taxon>
        <taxon>Streptophyta</taxon>
        <taxon>Embryophyta</taxon>
        <taxon>Tracheophyta</taxon>
        <taxon>Spermatophyta</taxon>
        <taxon>Magnoliopsida</taxon>
        <taxon>eudicotyledons</taxon>
        <taxon>Gunneridae</taxon>
        <taxon>Pentapetalae</taxon>
        <taxon>rosids</taxon>
        <taxon>fabids</taxon>
        <taxon>Fabales</taxon>
        <taxon>Fabaceae</taxon>
        <taxon>Papilionoideae</taxon>
        <taxon>50 kb inversion clade</taxon>
        <taxon>NPAAA clade</taxon>
        <taxon>Hologalegina</taxon>
        <taxon>IRL clade</taxon>
        <taxon>Trifolieae</taxon>
        <taxon>Trifolium</taxon>
    </lineage>
</organism>
<dbReference type="Proteomes" id="UP000265520">
    <property type="component" value="Unassembled WGS sequence"/>
</dbReference>
<feature type="compositionally biased region" description="Acidic residues" evidence="1">
    <location>
        <begin position="19"/>
        <end position="55"/>
    </location>
</feature>
<name>A0A392V777_9FABA</name>
<dbReference type="EMBL" id="LXQA011059503">
    <property type="protein sequence ID" value="MCI83119.1"/>
    <property type="molecule type" value="Genomic_DNA"/>
</dbReference>
<sequence>KMRAYCKRWLASSSKNPNDDIDFPEDSAESGDEDSAESGDEDSAESDDEGTSDAN</sequence>
<feature type="non-terminal residue" evidence="2">
    <location>
        <position position="1"/>
    </location>
</feature>
<proteinExistence type="predicted"/>
<comment type="caution">
    <text evidence="2">The sequence shown here is derived from an EMBL/GenBank/DDBJ whole genome shotgun (WGS) entry which is preliminary data.</text>
</comment>
<protein>
    <submittedName>
        <fullName evidence="2">Uncharacterized protein</fullName>
    </submittedName>
</protein>
<reference evidence="2 3" key="1">
    <citation type="journal article" date="2018" name="Front. Plant Sci.">
        <title>Red Clover (Trifolium pratense) and Zigzag Clover (T. medium) - A Picture of Genomic Similarities and Differences.</title>
        <authorList>
            <person name="Dluhosova J."/>
            <person name="Istvanek J."/>
            <person name="Nedelnik J."/>
            <person name="Repkova J."/>
        </authorList>
    </citation>
    <scope>NUCLEOTIDE SEQUENCE [LARGE SCALE GENOMIC DNA]</scope>
    <source>
        <strain evidence="3">cv. 10/8</strain>
        <tissue evidence="2">Leaf</tissue>
    </source>
</reference>
<evidence type="ECO:0000256" key="1">
    <source>
        <dbReference type="SAM" id="MobiDB-lite"/>
    </source>
</evidence>